<dbReference type="InterPro" id="IPR021765">
    <property type="entry name" value="UstYa-like"/>
</dbReference>
<comment type="pathway">
    <text evidence="1">Mycotoxin biosynthesis.</text>
</comment>
<evidence type="ECO:0000256" key="1">
    <source>
        <dbReference type="ARBA" id="ARBA00004685"/>
    </source>
</evidence>
<evidence type="ECO:0000256" key="2">
    <source>
        <dbReference type="ARBA" id="ARBA00035112"/>
    </source>
</evidence>
<comment type="similarity">
    <text evidence="2">Belongs to the ustYa family.</text>
</comment>
<dbReference type="GO" id="GO:0043386">
    <property type="term" value="P:mycotoxin biosynthetic process"/>
    <property type="evidence" value="ECO:0007669"/>
    <property type="project" value="InterPro"/>
</dbReference>
<reference evidence="3" key="1">
    <citation type="submission" date="2023-06" db="EMBL/GenBank/DDBJ databases">
        <title>Conoideocrella luteorostrata (Hypocreales: Clavicipitaceae), a potential biocontrol fungus for elongate hemlock scale in United States Christmas tree production areas.</title>
        <authorList>
            <person name="Barrett H."/>
            <person name="Lovett B."/>
            <person name="Macias A.M."/>
            <person name="Stajich J.E."/>
            <person name="Kasson M.T."/>
        </authorList>
    </citation>
    <scope>NUCLEOTIDE SEQUENCE</scope>
    <source>
        <strain evidence="3">ARSEF 14590</strain>
    </source>
</reference>
<accession>A0AAJ0CUV9</accession>
<dbReference type="EMBL" id="JASWJB010000054">
    <property type="protein sequence ID" value="KAK2603901.1"/>
    <property type="molecule type" value="Genomic_DNA"/>
</dbReference>
<gene>
    <name evidence="3" type="ORF">QQS21_003936</name>
</gene>
<keyword evidence="4" id="KW-1185">Reference proteome</keyword>
<evidence type="ECO:0000313" key="4">
    <source>
        <dbReference type="Proteomes" id="UP001251528"/>
    </source>
</evidence>
<proteinExistence type="inferred from homology"/>
<name>A0AAJ0CUV9_9HYPO</name>
<dbReference type="PANTHER" id="PTHR33365:SF4">
    <property type="entry name" value="CYCLOCHLOROTINE BIOSYNTHESIS PROTEIN O"/>
    <property type="match status" value="1"/>
</dbReference>
<protein>
    <submittedName>
        <fullName evidence="3">Uncharacterized protein</fullName>
    </submittedName>
</protein>
<dbReference type="AlphaFoldDB" id="A0AAJ0CUV9"/>
<organism evidence="3 4">
    <name type="scientific">Conoideocrella luteorostrata</name>
    <dbReference type="NCBI Taxonomy" id="1105319"/>
    <lineage>
        <taxon>Eukaryota</taxon>
        <taxon>Fungi</taxon>
        <taxon>Dikarya</taxon>
        <taxon>Ascomycota</taxon>
        <taxon>Pezizomycotina</taxon>
        <taxon>Sordariomycetes</taxon>
        <taxon>Hypocreomycetidae</taxon>
        <taxon>Hypocreales</taxon>
        <taxon>Clavicipitaceae</taxon>
        <taxon>Conoideocrella</taxon>
    </lineage>
</organism>
<dbReference type="Proteomes" id="UP001251528">
    <property type="component" value="Unassembled WGS sequence"/>
</dbReference>
<evidence type="ECO:0000313" key="3">
    <source>
        <dbReference type="EMBL" id="KAK2603901.1"/>
    </source>
</evidence>
<sequence length="229" mass="26345">MLGALKGCQRYLPLPSAKNFEDEERIALEKTLSDRENPFRPFVTYETRRFDWEGCPEDFCGGVQQERSKRWEDLWNYGYPAFPRDKVNELNKDPAADWLHPSGSDNIDNLVSLPEFAHQTHCVSLIRKTLYGEEVSHSLSEEIEKERLWYHTNHCLLSLKIMIECKADPTPVLFKDAGKDNRIGAWTLVDAPRRCKNYEPLRIALRGSEKMCSINCNAAEIYGASTTTV</sequence>
<comment type="caution">
    <text evidence="3">The sequence shown here is derived from an EMBL/GenBank/DDBJ whole genome shotgun (WGS) entry which is preliminary data.</text>
</comment>
<dbReference type="PANTHER" id="PTHR33365">
    <property type="entry name" value="YALI0B05434P"/>
    <property type="match status" value="1"/>
</dbReference>
<dbReference type="Pfam" id="PF11807">
    <property type="entry name" value="UstYa"/>
    <property type="match status" value="1"/>
</dbReference>